<dbReference type="InterPro" id="IPR045155">
    <property type="entry name" value="Beta-lactam_cat"/>
</dbReference>
<name>A0A9X3NEM9_9ACTN</name>
<gene>
    <name evidence="2" type="ORF">OJ997_20160</name>
</gene>
<dbReference type="EMBL" id="JAPDDP010000038">
    <property type="protein sequence ID" value="MDA0182636.1"/>
    <property type="molecule type" value="Genomic_DNA"/>
</dbReference>
<feature type="non-terminal residue" evidence="2">
    <location>
        <position position="1"/>
    </location>
</feature>
<keyword evidence="3" id="KW-1185">Reference proteome</keyword>
<dbReference type="Proteomes" id="UP001147653">
    <property type="component" value="Unassembled WGS sequence"/>
</dbReference>
<dbReference type="GO" id="GO:0046677">
    <property type="term" value="P:response to antibiotic"/>
    <property type="evidence" value="ECO:0007669"/>
    <property type="project" value="InterPro"/>
</dbReference>
<dbReference type="RefSeq" id="WP_270027010.1">
    <property type="nucleotide sequence ID" value="NZ_JAPDDP010000038.1"/>
</dbReference>
<dbReference type="GO" id="GO:0008800">
    <property type="term" value="F:beta-lactamase activity"/>
    <property type="evidence" value="ECO:0007669"/>
    <property type="project" value="InterPro"/>
</dbReference>
<evidence type="ECO:0000259" key="1">
    <source>
        <dbReference type="Pfam" id="PF13354"/>
    </source>
</evidence>
<evidence type="ECO:0000313" key="2">
    <source>
        <dbReference type="EMBL" id="MDA0182636.1"/>
    </source>
</evidence>
<keyword evidence="2" id="KW-0378">Hydrolase</keyword>
<reference evidence="2" key="1">
    <citation type="submission" date="2022-10" db="EMBL/GenBank/DDBJ databases">
        <title>The WGS of Solirubrobacter phytolaccae KCTC 29190.</title>
        <authorList>
            <person name="Jiang Z."/>
        </authorList>
    </citation>
    <scope>NUCLEOTIDE SEQUENCE</scope>
    <source>
        <strain evidence="2">KCTC 29190</strain>
    </source>
</reference>
<dbReference type="AlphaFoldDB" id="A0A9X3NEM9"/>
<dbReference type="InterPro" id="IPR012338">
    <property type="entry name" value="Beta-lactam/transpept-like"/>
</dbReference>
<dbReference type="PANTHER" id="PTHR35333:SF3">
    <property type="entry name" value="BETA-LACTAMASE-TYPE TRANSPEPTIDASE FOLD CONTAINING PROTEIN"/>
    <property type="match status" value="1"/>
</dbReference>
<dbReference type="Gene3D" id="3.40.710.10">
    <property type="entry name" value="DD-peptidase/beta-lactamase superfamily"/>
    <property type="match status" value="1"/>
</dbReference>
<evidence type="ECO:0000313" key="3">
    <source>
        <dbReference type="Proteomes" id="UP001147653"/>
    </source>
</evidence>
<accession>A0A9X3NEM9</accession>
<comment type="caution">
    <text evidence="2">The sequence shown here is derived from an EMBL/GenBank/DDBJ whole genome shotgun (WGS) entry which is preliminary data.</text>
</comment>
<dbReference type="PANTHER" id="PTHR35333">
    <property type="entry name" value="BETA-LACTAMASE"/>
    <property type="match status" value="1"/>
</dbReference>
<dbReference type="InterPro" id="IPR000871">
    <property type="entry name" value="Beta-lactam_class-A"/>
</dbReference>
<feature type="domain" description="Beta-lactamase class A catalytic" evidence="1">
    <location>
        <begin position="76"/>
        <end position="208"/>
    </location>
</feature>
<proteinExistence type="predicted"/>
<dbReference type="Pfam" id="PF13354">
    <property type="entry name" value="Beta-lactamase2"/>
    <property type="match status" value="1"/>
</dbReference>
<dbReference type="SUPFAM" id="SSF56601">
    <property type="entry name" value="beta-lactamase/transpeptidase-like"/>
    <property type="match status" value="1"/>
</dbReference>
<sequence>AAPAAAAPPSPDATAAARSYAASRPGTVAFAVRTPTTFAGVREDRAFPSASVLKAMLLVAYTRSARDRSLRADEKRLLNPMIRRSDNAATNVLFTRVGTGGLRRLARTAGMTRFKPASPIWGNSRITARDQTRFFLELDTLLPPRHRAYGLRLLRTVVSSQRWGIGKLELPDWRVYFKGGWGSGTGAVDHQVALLVRGEERIAVAVLTAGNGTHAAGKETLEGVFERLLEGA</sequence>
<organism evidence="2 3">
    <name type="scientific">Solirubrobacter phytolaccae</name>
    <dbReference type="NCBI Taxonomy" id="1404360"/>
    <lineage>
        <taxon>Bacteria</taxon>
        <taxon>Bacillati</taxon>
        <taxon>Actinomycetota</taxon>
        <taxon>Thermoleophilia</taxon>
        <taxon>Solirubrobacterales</taxon>
        <taxon>Solirubrobacteraceae</taxon>
        <taxon>Solirubrobacter</taxon>
    </lineage>
</organism>
<protein>
    <submittedName>
        <fullName evidence="2">Class A beta-lactamase-related serine hydrolase</fullName>
    </submittedName>
</protein>
<dbReference type="GO" id="GO:0030655">
    <property type="term" value="P:beta-lactam antibiotic catabolic process"/>
    <property type="evidence" value="ECO:0007669"/>
    <property type="project" value="InterPro"/>
</dbReference>